<keyword evidence="6" id="KW-0407">Ion channel</keyword>
<comment type="caution">
    <text evidence="6">Lacks conserved residue(s) required for the propagation of feature annotation.</text>
</comment>
<evidence type="ECO:0000256" key="4">
    <source>
        <dbReference type="ARBA" id="ARBA00023136"/>
    </source>
</evidence>
<feature type="compositionally biased region" description="Polar residues" evidence="7">
    <location>
        <begin position="423"/>
        <end position="443"/>
    </location>
</feature>
<sequence length="533" mass="57957">MGRQWLDINDETHVLHKHNNVVDLYFPIFTTLQFFFYMGWLKVAESLINPFGEDDDDFEVNWLVDRNLQVSYLIVDEMHHEHPELIKDQYWDEVFPAELPYTVAAEQYREQHPKPSTANIEVTKADAEYFAPSSVKVNDGGDAAYDDNQSGIHFTAGPKRSMSRVSTRERITSAGSQSSINTGSMANSLHRVGSVTSVLRRLFSREGQPSGSVTTIPTAAVDGLPGEGEVRRTVGTDSPTQSSSHRQVVYPRGLSNLVEVGLNPRGNQIREGHHQKEVYLKTCKRQPHYSGVSHGRLSPGKIPVSNSSASLHSKFIGGGSMRIADQVIEEVDEQSTVTSIRPPDLHPNVRNIFPTQTGPPPPSAPVAVPSGSLKPMHFTNLPLSSSAPASAAIPPATSPALSSVTYTEIMSVKSAPGFGGDNPSLTGAESKVGSQGDESSITIGAQGDDNVSIGGSSTASSDDEFTRLKAVRDKERRERFMRKLARSISAQQADMNYAGSESDQLLIDFPVHQRTSLLPGSGRSSVSYTDANL</sequence>
<dbReference type="Pfam" id="PF01062">
    <property type="entry name" value="Bestrophin"/>
    <property type="match status" value="1"/>
</dbReference>
<evidence type="ECO:0000256" key="5">
    <source>
        <dbReference type="ARBA" id="ARBA00034769"/>
    </source>
</evidence>
<dbReference type="GO" id="GO:0034707">
    <property type="term" value="C:chloride channel complex"/>
    <property type="evidence" value="ECO:0007669"/>
    <property type="project" value="UniProtKB-KW"/>
</dbReference>
<feature type="region of interest" description="Disordered" evidence="7">
    <location>
        <begin position="417"/>
        <end position="470"/>
    </location>
</feature>
<accession>A0A7R9DDD1</accession>
<comment type="function">
    <text evidence="6">Forms chloride channels.</text>
</comment>
<evidence type="ECO:0000256" key="3">
    <source>
        <dbReference type="ARBA" id="ARBA00022989"/>
    </source>
</evidence>
<comment type="subcellular location">
    <subcellularLocation>
        <location evidence="6">Cell membrane</location>
        <topology evidence="6">Multi-pass membrane protein</topology>
    </subcellularLocation>
    <subcellularLocation>
        <location evidence="1">Membrane</location>
    </subcellularLocation>
</comment>
<gene>
    <name evidence="8" type="ORF">TCEB3V08_LOCUS11444</name>
</gene>
<evidence type="ECO:0000256" key="1">
    <source>
        <dbReference type="ARBA" id="ARBA00004370"/>
    </source>
</evidence>
<keyword evidence="4 6" id="KW-0472">Membrane</keyword>
<comment type="similarity">
    <text evidence="5 6">Belongs to the anion channel-forming bestrophin (TC 1.A.46) family. Calcium-sensitive chloride channel subfamily.</text>
</comment>
<dbReference type="GO" id="GO:0005254">
    <property type="term" value="F:chloride channel activity"/>
    <property type="evidence" value="ECO:0007669"/>
    <property type="project" value="UniProtKB-KW"/>
</dbReference>
<evidence type="ECO:0000256" key="6">
    <source>
        <dbReference type="RuleBase" id="RU363126"/>
    </source>
</evidence>
<proteinExistence type="inferred from homology"/>
<dbReference type="AlphaFoldDB" id="A0A7R9DDD1"/>
<dbReference type="PANTHER" id="PTHR10736:SF65">
    <property type="entry name" value="BESTROPHIN 1, ISOFORM C-RELATED"/>
    <property type="match status" value="1"/>
</dbReference>
<keyword evidence="3 6" id="KW-1133">Transmembrane helix</keyword>
<dbReference type="InterPro" id="IPR021134">
    <property type="entry name" value="Bestrophin-like"/>
</dbReference>
<keyword evidence="6" id="KW-0813">Transport</keyword>
<name>A0A7R9DDD1_TIMCR</name>
<feature type="compositionally biased region" description="Polar residues" evidence="7">
    <location>
        <begin position="207"/>
        <end position="217"/>
    </location>
</feature>
<dbReference type="PANTHER" id="PTHR10736">
    <property type="entry name" value="BESTROPHIN"/>
    <property type="match status" value="1"/>
</dbReference>
<reference evidence="8" key="1">
    <citation type="submission" date="2020-11" db="EMBL/GenBank/DDBJ databases">
        <authorList>
            <person name="Tran Van P."/>
        </authorList>
    </citation>
    <scope>NUCLEOTIDE SEQUENCE</scope>
</reference>
<protein>
    <recommendedName>
        <fullName evidence="6">Bestrophin homolog</fullName>
    </recommendedName>
</protein>
<keyword evidence="6" id="KW-1003">Cell membrane</keyword>
<dbReference type="GO" id="GO:0005886">
    <property type="term" value="C:plasma membrane"/>
    <property type="evidence" value="ECO:0007669"/>
    <property type="project" value="UniProtKB-SubCell"/>
</dbReference>
<evidence type="ECO:0000256" key="7">
    <source>
        <dbReference type="SAM" id="MobiDB-lite"/>
    </source>
</evidence>
<evidence type="ECO:0000256" key="2">
    <source>
        <dbReference type="ARBA" id="ARBA00022692"/>
    </source>
</evidence>
<feature type="region of interest" description="Disordered" evidence="7">
    <location>
        <begin position="207"/>
        <end position="227"/>
    </location>
</feature>
<feature type="transmembrane region" description="Helical" evidence="6">
    <location>
        <begin position="21"/>
        <end position="40"/>
    </location>
</feature>
<keyword evidence="6" id="KW-0869">Chloride channel</keyword>
<evidence type="ECO:0000313" key="8">
    <source>
        <dbReference type="EMBL" id="CAD7412585.1"/>
    </source>
</evidence>
<keyword evidence="6" id="KW-0406">Ion transport</keyword>
<dbReference type="EMBL" id="OC323010">
    <property type="protein sequence ID" value="CAD7412585.1"/>
    <property type="molecule type" value="Genomic_DNA"/>
</dbReference>
<dbReference type="InterPro" id="IPR000615">
    <property type="entry name" value="Bestrophin"/>
</dbReference>
<keyword evidence="6" id="KW-0868">Chloride</keyword>
<organism evidence="8">
    <name type="scientific">Timema cristinae</name>
    <name type="common">Walking stick</name>
    <dbReference type="NCBI Taxonomy" id="61476"/>
    <lineage>
        <taxon>Eukaryota</taxon>
        <taxon>Metazoa</taxon>
        <taxon>Ecdysozoa</taxon>
        <taxon>Arthropoda</taxon>
        <taxon>Hexapoda</taxon>
        <taxon>Insecta</taxon>
        <taxon>Pterygota</taxon>
        <taxon>Neoptera</taxon>
        <taxon>Polyneoptera</taxon>
        <taxon>Phasmatodea</taxon>
        <taxon>Timematodea</taxon>
        <taxon>Timematoidea</taxon>
        <taxon>Timematidae</taxon>
        <taxon>Timema</taxon>
    </lineage>
</organism>
<keyword evidence="2 6" id="KW-0812">Transmembrane</keyword>